<organism evidence="1 4">
    <name type="scientific">Xanthomonas sontii</name>
    <dbReference type="NCBI Taxonomy" id="2650745"/>
    <lineage>
        <taxon>Bacteria</taxon>
        <taxon>Pseudomonadati</taxon>
        <taxon>Pseudomonadota</taxon>
        <taxon>Gammaproteobacteria</taxon>
        <taxon>Lysobacterales</taxon>
        <taxon>Lysobacteraceae</taxon>
        <taxon>Xanthomonas</taxon>
    </lineage>
</organism>
<dbReference type="EMBL" id="WJPN01000010">
    <property type="protein sequence ID" value="MRH01257.1"/>
    <property type="molecule type" value="Genomic_DNA"/>
</dbReference>
<evidence type="ECO:0000313" key="4">
    <source>
        <dbReference type="Proteomes" id="UP000439314"/>
    </source>
</evidence>
<name>A0A6N7QDJ9_9XANT</name>
<evidence type="ECO:0000313" key="1">
    <source>
        <dbReference type="EMBL" id="MRH01257.1"/>
    </source>
</evidence>
<accession>A0A6N7QDJ9</accession>
<protein>
    <submittedName>
        <fullName evidence="1">Uncharacterized protein</fullName>
    </submittedName>
</protein>
<reference evidence="2" key="2">
    <citation type="journal article" date="2020" name="Plant Dis.">
        <title>A Grain Rot of Rice in Iran Caused by a Xanthomonas Strain Closely Related to X. sacchari.</title>
        <authorList>
            <person name="Mirghasempour S.A."/>
            <person name="Huang S."/>
            <person name="Studholme D.J."/>
            <person name="Brady C.L."/>
        </authorList>
    </citation>
    <scope>NUCLEOTIDE SEQUENCE</scope>
    <source>
        <strain evidence="2">SAM114</strain>
    </source>
</reference>
<dbReference type="RefSeq" id="WP_153751785.1">
    <property type="nucleotide sequence ID" value="NZ_WJPM01000009.1"/>
</dbReference>
<reference evidence="3 4" key="1">
    <citation type="submission" date="2019-11" db="EMBL/GenBank/DDBJ databases">
        <title>First report of rice panicle blight caused by Xanthomonas sp. in Iran.</title>
        <authorList>
            <person name="Mirghasempour S.A."/>
            <person name="Huang S."/>
            <person name="Brady C.L."/>
            <person name="Studholme D.J."/>
        </authorList>
    </citation>
    <scope>NUCLEOTIDE SEQUENCE [LARGE SCALE GENOMIC DNA]</scope>
    <source>
        <strain evidence="1 4">ASD011</strain>
        <strain evidence="3">SAM114</strain>
    </source>
</reference>
<comment type="caution">
    <text evidence="1">The sequence shown here is derived from an EMBL/GenBank/DDBJ whole genome shotgun (WGS) entry which is preliminary data.</text>
</comment>
<evidence type="ECO:0000313" key="3">
    <source>
        <dbReference type="Proteomes" id="UP000437931"/>
    </source>
</evidence>
<dbReference type="EMBL" id="WJPM01000009">
    <property type="protein sequence ID" value="MRH75306.1"/>
    <property type="molecule type" value="Genomic_DNA"/>
</dbReference>
<dbReference type="Proteomes" id="UP000439314">
    <property type="component" value="Unassembled WGS sequence"/>
</dbReference>
<gene>
    <name evidence="1" type="ORF">GIY21_13255</name>
    <name evidence="2" type="ORF">GIY22_11795</name>
</gene>
<dbReference type="Proteomes" id="UP000437931">
    <property type="component" value="Unassembled WGS sequence"/>
</dbReference>
<dbReference type="AlphaFoldDB" id="A0A6N7QDJ9"/>
<evidence type="ECO:0000313" key="2">
    <source>
        <dbReference type="EMBL" id="MRH75306.1"/>
    </source>
</evidence>
<keyword evidence="3" id="KW-1185">Reference proteome</keyword>
<proteinExistence type="predicted"/>
<sequence>MNAPPLLGRRLQRGQSTIEYTVVVMALVIVLIAKPDLITEVVTALKDLYAAFVYAISASDVLVDSLPSR</sequence>